<dbReference type="EMBL" id="CP038013">
    <property type="protein sequence ID" value="QBQ07768.1"/>
    <property type="molecule type" value="Genomic_DNA"/>
</dbReference>
<dbReference type="KEGG" id="sgq:SGLAD_v1c05690"/>
<sequence length="411" mass="47891">MELNFTCPKCHQTITEKDFNGSETSLKNLHDFLESKKHEYLEELKKELKSHYDNQKNAEITAALAKQSQEFQTEKNKLELFINDLKSKNDIEIQKVRNELDVENAKLKEQIRNFDEKLASEKEQAKIIAMQSFQKVKDDLNTDISLKNERITSLEANLKIIEANKKQEILEEKENLRSLFEVQIRDLNDQISTLKEANLQYKVIQNKTKGENFEHDVEGELRKVFPDDVISKITSQSQKADYLQSVKDNDVIVGKIVYEVKNASWSKTWEKKLIEDTVKEGAKYGILVATSFNDQYRNIPFKVSDENPNIFLTDADSFAFVGHILRILIKTEAKLKEKYTNENNNERVEAFNTWKTTSFVTVSKLFEDQFKRIEDSENAITNKINEIRIAREKLFGNWKTVIKSFIEGLNL</sequence>
<evidence type="ECO:0000313" key="3">
    <source>
        <dbReference type="Proteomes" id="UP000294309"/>
    </source>
</evidence>
<dbReference type="InterPro" id="IPR019219">
    <property type="entry name" value="DUF2130"/>
</dbReference>
<evidence type="ECO:0000313" key="2">
    <source>
        <dbReference type="EMBL" id="QBQ07768.1"/>
    </source>
</evidence>
<reference evidence="2 3" key="1">
    <citation type="submission" date="2019-03" db="EMBL/GenBank/DDBJ databases">
        <title>Complete genome sequence of Spiroplasma gladiatoris TG-1 (DSM 22552).</title>
        <authorList>
            <person name="Lin Y.-C."/>
            <person name="Chou L."/>
            <person name="Kuo C.-H."/>
        </authorList>
    </citation>
    <scope>NUCLEOTIDE SEQUENCE [LARGE SCALE GENOMIC DNA]</scope>
    <source>
        <strain evidence="2 3">TG-1</strain>
    </source>
</reference>
<protein>
    <recommendedName>
        <fullName evidence="4">DUF2130 domain-containing protein</fullName>
    </recommendedName>
</protein>
<name>A0A4P7AJ11_9MOLU</name>
<dbReference type="Proteomes" id="UP000294309">
    <property type="component" value="Chromosome"/>
</dbReference>
<gene>
    <name evidence="2" type="ORF">SGLAD_v1c05690</name>
</gene>
<dbReference type="AlphaFoldDB" id="A0A4P7AJ11"/>
<dbReference type="OrthoDB" id="388108at2"/>
<keyword evidence="1" id="KW-0175">Coiled coil</keyword>
<dbReference type="Pfam" id="PF09903">
    <property type="entry name" value="DUF2130"/>
    <property type="match status" value="1"/>
</dbReference>
<proteinExistence type="predicted"/>
<feature type="coiled-coil region" evidence="1">
    <location>
        <begin position="93"/>
        <end position="197"/>
    </location>
</feature>
<keyword evidence="3" id="KW-1185">Reference proteome</keyword>
<evidence type="ECO:0000256" key="1">
    <source>
        <dbReference type="SAM" id="Coils"/>
    </source>
</evidence>
<accession>A0A4P7AJ11</accession>
<dbReference type="RefSeq" id="WP_134297555.1">
    <property type="nucleotide sequence ID" value="NZ_CP038013.1"/>
</dbReference>
<evidence type="ECO:0008006" key="4">
    <source>
        <dbReference type="Google" id="ProtNLM"/>
    </source>
</evidence>
<organism evidence="2 3">
    <name type="scientific">Spiroplasma gladiatoris</name>
    <dbReference type="NCBI Taxonomy" id="2143"/>
    <lineage>
        <taxon>Bacteria</taxon>
        <taxon>Bacillati</taxon>
        <taxon>Mycoplasmatota</taxon>
        <taxon>Mollicutes</taxon>
        <taxon>Entomoplasmatales</taxon>
        <taxon>Spiroplasmataceae</taxon>
        <taxon>Spiroplasma</taxon>
    </lineage>
</organism>